<feature type="domain" description="TOG" evidence="2">
    <location>
        <begin position="1280"/>
        <end position="1504"/>
    </location>
</feature>
<feature type="domain" description="TOG" evidence="2">
    <location>
        <begin position="984"/>
        <end position="1215"/>
    </location>
</feature>
<feature type="compositionally biased region" description="Low complexity" evidence="1">
    <location>
        <begin position="1253"/>
        <end position="1267"/>
    </location>
</feature>
<gene>
    <name evidence="3" type="ORF">AB1Y20_000941</name>
</gene>
<feature type="region of interest" description="Disordered" evidence="1">
    <location>
        <begin position="546"/>
        <end position="568"/>
    </location>
</feature>
<dbReference type="Pfam" id="PF12348">
    <property type="entry name" value="CLASP_N"/>
    <property type="match status" value="1"/>
</dbReference>
<reference evidence="3 4" key="1">
    <citation type="journal article" date="2024" name="Science">
        <title>Giant polyketide synthase enzymes in the biosynthesis of giant marine polyether toxins.</title>
        <authorList>
            <person name="Fallon T.R."/>
            <person name="Shende V.V."/>
            <person name="Wierzbicki I.H."/>
            <person name="Pendleton A.L."/>
            <person name="Watervoot N.F."/>
            <person name="Auber R.P."/>
            <person name="Gonzalez D.J."/>
            <person name="Wisecaver J.H."/>
            <person name="Moore B.S."/>
        </authorList>
    </citation>
    <scope>NUCLEOTIDE SEQUENCE [LARGE SCALE GENOMIC DNA]</scope>
    <source>
        <strain evidence="3 4">12B1</strain>
    </source>
</reference>
<keyword evidence="4" id="KW-1185">Reference proteome</keyword>
<dbReference type="SMART" id="SM01349">
    <property type="entry name" value="TOG"/>
    <property type="match status" value="4"/>
</dbReference>
<dbReference type="Pfam" id="PF21040">
    <property type="entry name" value="CEP104-like_TOG"/>
    <property type="match status" value="2"/>
</dbReference>
<name>A0AB34K6T2_PRYPA</name>
<dbReference type="GO" id="GO:0008017">
    <property type="term" value="F:microtubule binding"/>
    <property type="evidence" value="ECO:0007669"/>
    <property type="project" value="TreeGrafter"/>
</dbReference>
<evidence type="ECO:0000259" key="2">
    <source>
        <dbReference type="SMART" id="SM01349"/>
    </source>
</evidence>
<dbReference type="InterPro" id="IPR034085">
    <property type="entry name" value="TOG"/>
</dbReference>
<organism evidence="3 4">
    <name type="scientific">Prymnesium parvum</name>
    <name type="common">Toxic golden alga</name>
    <dbReference type="NCBI Taxonomy" id="97485"/>
    <lineage>
        <taxon>Eukaryota</taxon>
        <taxon>Haptista</taxon>
        <taxon>Haptophyta</taxon>
        <taxon>Prymnesiophyceae</taxon>
        <taxon>Prymnesiales</taxon>
        <taxon>Prymnesiaceae</taxon>
        <taxon>Prymnesium</taxon>
    </lineage>
</organism>
<evidence type="ECO:0000313" key="3">
    <source>
        <dbReference type="EMBL" id="KAL1530016.1"/>
    </source>
</evidence>
<feature type="compositionally biased region" description="Gly residues" evidence="1">
    <location>
        <begin position="1268"/>
        <end position="1278"/>
    </location>
</feature>
<feature type="domain" description="TOG" evidence="2">
    <location>
        <begin position="1"/>
        <end position="230"/>
    </location>
</feature>
<comment type="caution">
    <text evidence="3">The sequence shown here is derived from an EMBL/GenBank/DDBJ whole genome shotgun (WGS) entry which is preliminary data.</text>
</comment>
<feature type="region of interest" description="Disordered" evidence="1">
    <location>
        <begin position="788"/>
        <end position="816"/>
    </location>
</feature>
<dbReference type="InterPro" id="IPR024395">
    <property type="entry name" value="CLASP_N_dom"/>
</dbReference>
<dbReference type="InterPro" id="IPR011989">
    <property type="entry name" value="ARM-like"/>
</dbReference>
<protein>
    <recommendedName>
        <fullName evidence="2">TOG domain-containing protein</fullName>
    </recommendedName>
</protein>
<dbReference type="PANTHER" id="PTHR21567">
    <property type="entry name" value="CLASP"/>
    <property type="match status" value="1"/>
</dbReference>
<feature type="region of interest" description="Disordered" evidence="1">
    <location>
        <begin position="753"/>
        <end position="776"/>
    </location>
</feature>
<dbReference type="GO" id="GO:0005881">
    <property type="term" value="C:cytoplasmic microtubule"/>
    <property type="evidence" value="ECO:0007669"/>
    <property type="project" value="TreeGrafter"/>
</dbReference>
<accession>A0AB34K6T2</accession>
<dbReference type="EMBL" id="JBGBPQ010000001">
    <property type="protein sequence ID" value="KAL1530016.1"/>
    <property type="molecule type" value="Genomic_DNA"/>
</dbReference>
<proteinExistence type="predicted"/>
<feature type="region of interest" description="Disordered" evidence="1">
    <location>
        <begin position="897"/>
        <end position="964"/>
    </location>
</feature>
<dbReference type="InterPro" id="IPR016024">
    <property type="entry name" value="ARM-type_fold"/>
</dbReference>
<feature type="compositionally biased region" description="Basic and acidic residues" evidence="1">
    <location>
        <begin position="559"/>
        <end position="568"/>
    </location>
</feature>
<feature type="compositionally biased region" description="Basic and acidic residues" evidence="1">
    <location>
        <begin position="929"/>
        <end position="946"/>
    </location>
</feature>
<evidence type="ECO:0000256" key="1">
    <source>
        <dbReference type="SAM" id="MobiDB-lite"/>
    </source>
</evidence>
<feature type="region of interest" description="Disordered" evidence="1">
    <location>
        <begin position="676"/>
        <end position="737"/>
    </location>
</feature>
<sequence length="1504" mass="159092">MAAGSSWATAFSLLESSTPQQRSEGLDRIAELLQETDWKVPEGSGNTLLAALSDRLGDNNWSVAQKCLQLIGDLLAEPDAEIDGLVRAHLLNQLVVKVSDSKVVVRKAASQALVAYMHSTRDAHAVVLALLRVGLDSADWRQRQATLLFLSLASTPLDGASLLRPELIRSVAGHLLDPIEAVAGSARQALARFKEAFGEADFAEKVRSLPPALRAAYEGGSTEGDGGGDDGLEFGFVPSRLASQLRNGGNFQLRGQAISELQKLLHNMDSSTQQQVVPTLAAFSQLLAGFLDDTNFKISLTSLQMTSDMLDRFGDQIRNGPDSLAIASTIVPKLMEKFADNKIVIRQSNLKLMKKLMGVVPPERVLPPLLEYLQHNNSHIREMAINVLIQTLLSAPRQPIELYRTALAALSSALVDGKPKVKQAALEAVAVLHDAAGAGSFDRLMLEANLDEERVAQIDERLKHGREALPTLSADGLVEFTTQGPARVPSAGAGPRVPVAPSAACSCAEATPSTTGAPDFNDLSEVTAGGRKIRTAAAGRLPWEIPRAVPSRGNGPRLDTAHEVPSKAECSRSLRDSRGMRIEVPASGCGNGQGPLTAPPNLGSPFIGVDALAAGLSGAYSLDGEAADAPFGAKGPPVSPRDQRYLSEQEKVNLWLPGASVDASVDSVPAGGLRSCRANAVSPQSPRTEGPDSPAAGARDSLKLLKRRQGGQSAAEGSRQHVPTEVASELSTSSQRAVSAACKGSMLVRMPFEETKRSSSAPQKRTTAVPPPEERMQAACEQALGQLAERGHAADAAAADAHPPPGEESSDSRAEAACGSVFNGPIEEAAPTVPPYPGALPKRRTSLLRSKYSEPKLQPELTGPVGALPRRAVAAASGGAALSLSLDGVGMNREKGAVREEGDGREGDPPAEISSGAFGGFGGSQPKRAASDRTMLRAERVVRKGEAANGEPAPVGAASTKQPTSQLIEVTSGLHKLEEIRTEDLHQLPLPNDCGKALQLALDQLRGDDWAAQFSAINSLRRLVASDEIESPAVGLTSQLHSLNLLLIQFCDSLRSSLSKNAVVCFREMFVRLGKLMEADVDLIVPMLIKKAGETNGFICEEANRALTAMGQAVSENRAIAALVGCSSHRNPAARAKAALHLSRVVETMGYGRLLQSKDLERVIPVLPTLLSEGLSETRAAGKAIVSSLMREARLNPADLDRLERLLRRHLSDPAYRKLRDSVDSTDQGMMAGGQQLGAANSRHSTEGRRAVGKVGASSVAGSASSGSAGGEPTGGASGSSDEPLERLSTLCTGLGSHDWAVRRDAVSSLVELVGVHGDLFVARGKVLTLFDALTPRFTDSNSKVNMLALHSLQQLIPKIREGMPSVTATLVPALAASLASSNPQVRAISPGVFDTLMAEVDHAALIQPFSSCALYSPPKARPIMIDRLRELSCALYPTKPQLVSKHAVPAAFRLVEDPRSELRACTTLLLRALHTMLGDGLIEQSLKAPSSVQSRMSEMLQLT</sequence>
<feature type="compositionally biased region" description="Basic and acidic residues" evidence="1">
    <location>
        <begin position="897"/>
        <end position="908"/>
    </location>
</feature>
<dbReference type="Proteomes" id="UP001515480">
    <property type="component" value="Unassembled WGS sequence"/>
</dbReference>
<dbReference type="PANTHER" id="PTHR21567:SF87">
    <property type="entry name" value="CRESCERIN-LIKE PROTEIN CHE-12"/>
    <property type="match status" value="1"/>
</dbReference>
<dbReference type="GO" id="GO:0000226">
    <property type="term" value="P:microtubule cytoskeleton organization"/>
    <property type="evidence" value="ECO:0007669"/>
    <property type="project" value="TreeGrafter"/>
</dbReference>
<dbReference type="SUPFAM" id="SSF48371">
    <property type="entry name" value="ARM repeat"/>
    <property type="match status" value="2"/>
</dbReference>
<evidence type="ECO:0000313" key="4">
    <source>
        <dbReference type="Proteomes" id="UP001515480"/>
    </source>
</evidence>
<dbReference type="GO" id="GO:0005929">
    <property type="term" value="C:cilium"/>
    <property type="evidence" value="ECO:0007669"/>
    <property type="project" value="TreeGrafter"/>
</dbReference>
<dbReference type="Gene3D" id="1.25.10.10">
    <property type="entry name" value="Leucine-rich Repeat Variant"/>
    <property type="match status" value="4"/>
</dbReference>
<feature type="region of interest" description="Disordered" evidence="1">
    <location>
        <begin position="1218"/>
        <end position="1285"/>
    </location>
</feature>
<feature type="domain" description="TOG" evidence="2">
    <location>
        <begin position="235"/>
        <end position="471"/>
    </location>
</feature>